<accession>A0A8S2XGT2</accession>
<protein>
    <submittedName>
        <fullName evidence="1">Uncharacterized protein</fullName>
    </submittedName>
</protein>
<evidence type="ECO:0000313" key="2">
    <source>
        <dbReference type="EMBL" id="CAF4519889.1"/>
    </source>
</evidence>
<feature type="non-terminal residue" evidence="1">
    <location>
        <position position="81"/>
    </location>
</feature>
<dbReference type="InterPro" id="IPR036397">
    <property type="entry name" value="RNaseH_sf"/>
</dbReference>
<dbReference type="Proteomes" id="UP000676336">
    <property type="component" value="Unassembled WGS sequence"/>
</dbReference>
<proteinExistence type="predicted"/>
<evidence type="ECO:0000313" key="1">
    <source>
        <dbReference type="EMBL" id="CAF4496815.1"/>
    </source>
</evidence>
<gene>
    <name evidence="2" type="ORF">GIL414_LOCUS35574</name>
    <name evidence="1" type="ORF">SMN809_LOCUS34732</name>
</gene>
<evidence type="ECO:0000313" key="3">
    <source>
        <dbReference type="Proteomes" id="UP000676336"/>
    </source>
</evidence>
<dbReference type="GO" id="GO:0003676">
    <property type="term" value="F:nucleic acid binding"/>
    <property type="evidence" value="ECO:0007669"/>
    <property type="project" value="InterPro"/>
</dbReference>
<name>A0A8S2XGT2_9BILA</name>
<dbReference type="AlphaFoldDB" id="A0A8S2XGT2"/>
<sequence>LAALAYNDNKSWDVKLPQIAFALRTAPSDSTEQTPAFLMFVCHPRQPLDLCLPSPVSVDQIPTATDLSDYRKRLLADLLPA</sequence>
<organism evidence="1 3">
    <name type="scientific">Rotaria magnacalcarata</name>
    <dbReference type="NCBI Taxonomy" id="392030"/>
    <lineage>
        <taxon>Eukaryota</taxon>
        <taxon>Metazoa</taxon>
        <taxon>Spiralia</taxon>
        <taxon>Gnathifera</taxon>
        <taxon>Rotifera</taxon>
        <taxon>Eurotatoria</taxon>
        <taxon>Bdelloidea</taxon>
        <taxon>Philodinida</taxon>
        <taxon>Philodinidae</taxon>
        <taxon>Rotaria</taxon>
    </lineage>
</organism>
<dbReference type="EMBL" id="CAJOBI010080552">
    <property type="protein sequence ID" value="CAF4496815.1"/>
    <property type="molecule type" value="Genomic_DNA"/>
</dbReference>
<reference evidence="1" key="1">
    <citation type="submission" date="2021-02" db="EMBL/GenBank/DDBJ databases">
        <authorList>
            <person name="Nowell W R."/>
        </authorList>
    </citation>
    <scope>NUCLEOTIDE SEQUENCE</scope>
</reference>
<feature type="non-terminal residue" evidence="1">
    <location>
        <position position="1"/>
    </location>
</feature>
<dbReference type="Gene3D" id="3.30.420.10">
    <property type="entry name" value="Ribonuclease H-like superfamily/Ribonuclease H"/>
    <property type="match status" value="1"/>
</dbReference>
<dbReference type="EMBL" id="CAJOBJ010085781">
    <property type="protein sequence ID" value="CAF4519889.1"/>
    <property type="molecule type" value="Genomic_DNA"/>
</dbReference>
<comment type="caution">
    <text evidence="1">The sequence shown here is derived from an EMBL/GenBank/DDBJ whole genome shotgun (WGS) entry which is preliminary data.</text>
</comment>
<dbReference type="Proteomes" id="UP000681720">
    <property type="component" value="Unassembled WGS sequence"/>
</dbReference>